<name>A0A328E225_9ASTE</name>
<feature type="region of interest" description="Disordered" evidence="1">
    <location>
        <begin position="173"/>
        <end position="206"/>
    </location>
</feature>
<dbReference type="InterPro" id="IPR008906">
    <property type="entry name" value="HATC_C_dom"/>
</dbReference>
<evidence type="ECO:0000259" key="2">
    <source>
        <dbReference type="Pfam" id="PF05699"/>
    </source>
</evidence>
<dbReference type="InterPro" id="IPR012337">
    <property type="entry name" value="RNaseH-like_sf"/>
</dbReference>
<reference evidence="3 4" key="1">
    <citation type="submission" date="2018-06" db="EMBL/GenBank/DDBJ databases">
        <title>The Genome of Cuscuta australis (Dodder) Provides Insight into the Evolution of Plant Parasitism.</title>
        <authorList>
            <person name="Liu H."/>
        </authorList>
    </citation>
    <scope>NUCLEOTIDE SEQUENCE [LARGE SCALE GENOMIC DNA]</scope>
    <source>
        <strain evidence="4">cv. Yunnan</strain>
        <tissue evidence="3">Vines</tissue>
    </source>
</reference>
<accession>A0A328E225</accession>
<evidence type="ECO:0000313" key="3">
    <source>
        <dbReference type="EMBL" id="RAL50503.1"/>
    </source>
</evidence>
<comment type="caution">
    <text evidence="3">The sequence shown here is derived from an EMBL/GenBank/DDBJ whole genome shotgun (WGS) entry which is preliminary data.</text>
</comment>
<feature type="domain" description="HAT C-terminal dimerisation" evidence="2">
    <location>
        <begin position="274"/>
        <end position="314"/>
    </location>
</feature>
<evidence type="ECO:0000256" key="1">
    <source>
        <dbReference type="SAM" id="MobiDB-lite"/>
    </source>
</evidence>
<dbReference type="PANTHER" id="PTHR23272">
    <property type="entry name" value="BED FINGER-RELATED"/>
    <property type="match status" value="1"/>
</dbReference>
<gene>
    <name evidence="3" type="ORF">DM860_016970</name>
</gene>
<dbReference type="AlphaFoldDB" id="A0A328E225"/>
<keyword evidence="4" id="KW-1185">Reference proteome</keyword>
<proteinExistence type="predicted"/>
<evidence type="ECO:0000313" key="4">
    <source>
        <dbReference type="Proteomes" id="UP000249390"/>
    </source>
</evidence>
<dbReference type="GO" id="GO:0046983">
    <property type="term" value="F:protein dimerization activity"/>
    <property type="evidence" value="ECO:0007669"/>
    <property type="project" value="InterPro"/>
</dbReference>
<dbReference type="PANTHER" id="PTHR23272:SF161">
    <property type="entry name" value="ZINC FINGER BED DOMAIN-CONTAINING PROTEIN RICESLEEPER 1-LIKE"/>
    <property type="match status" value="1"/>
</dbReference>
<feature type="compositionally biased region" description="Acidic residues" evidence="1">
    <location>
        <begin position="173"/>
        <end position="184"/>
    </location>
</feature>
<protein>
    <recommendedName>
        <fullName evidence="2">HAT C-terminal dimerisation domain-containing protein</fullName>
    </recommendedName>
</protein>
<sequence length="314" mass="33444">MGVFHPRPVKGGGQIFDRGESTRAWRVATRVSRGRLEILKNPSKALPDKGNNPPHKATRPGYGTGAVSSPVPAVPSTVTVTGDDLPVPGTGTGTASTGTLYGSQFTSPAPPVPVPVPDRRGSRGRHSVSLFPTVTDHLIGDAMTDEEFNQIYSGRGDANLPTLDSLFEDVDEAGLDNLDGDDEPTPQSNDVDVEAGEPETSRGPDKGISRVIRYCTRRNSTTSAPEIKKGFAGIVGGLLAKKIKRAQSSTSSSGTTVSSHNELAMYQGVPCDYDDDDVDFDVLGWWKRNEHMFPCLGMLARQVLSVPVSTVAVE</sequence>
<dbReference type="Proteomes" id="UP000249390">
    <property type="component" value="Unassembled WGS sequence"/>
</dbReference>
<dbReference type="EMBL" id="NQVE01000060">
    <property type="protein sequence ID" value="RAL50503.1"/>
    <property type="molecule type" value="Genomic_DNA"/>
</dbReference>
<dbReference type="Pfam" id="PF05699">
    <property type="entry name" value="Dimer_Tnp_hAT"/>
    <property type="match status" value="1"/>
</dbReference>
<organism evidence="3 4">
    <name type="scientific">Cuscuta australis</name>
    <dbReference type="NCBI Taxonomy" id="267555"/>
    <lineage>
        <taxon>Eukaryota</taxon>
        <taxon>Viridiplantae</taxon>
        <taxon>Streptophyta</taxon>
        <taxon>Embryophyta</taxon>
        <taxon>Tracheophyta</taxon>
        <taxon>Spermatophyta</taxon>
        <taxon>Magnoliopsida</taxon>
        <taxon>eudicotyledons</taxon>
        <taxon>Gunneridae</taxon>
        <taxon>Pentapetalae</taxon>
        <taxon>asterids</taxon>
        <taxon>lamiids</taxon>
        <taxon>Solanales</taxon>
        <taxon>Convolvulaceae</taxon>
        <taxon>Cuscuteae</taxon>
        <taxon>Cuscuta</taxon>
        <taxon>Cuscuta subgen. Grammica</taxon>
        <taxon>Cuscuta sect. Cleistogrammica</taxon>
    </lineage>
</organism>
<dbReference type="SUPFAM" id="SSF53098">
    <property type="entry name" value="Ribonuclease H-like"/>
    <property type="match status" value="1"/>
</dbReference>
<feature type="region of interest" description="Disordered" evidence="1">
    <location>
        <begin position="38"/>
        <end position="69"/>
    </location>
</feature>